<dbReference type="EMBL" id="WHUF01000005">
    <property type="protein sequence ID" value="MQA21854.1"/>
    <property type="molecule type" value="Genomic_DNA"/>
</dbReference>
<dbReference type="GO" id="GO:0005975">
    <property type="term" value="P:carbohydrate metabolic process"/>
    <property type="evidence" value="ECO:0007669"/>
    <property type="project" value="InterPro"/>
</dbReference>
<accession>A0A843SIQ4</accession>
<organism evidence="3 4">
    <name type="scientific">Rugamonas rivuli</name>
    <dbReference type="NCBI Taxonomy" id="2743358"/>
    <lineage>
        <taxon>Bacteria</taxon>
        <taxon>Pseudomonadati</taxon>
        <taxon>Pseudomonadota</taxon>
        <taxon>Betaproteobacteria</taxon>
        <taxon>Burkholderiales</taxon>
        <taxon>Oxalobacteraceae</taxon>
        <taxon>Telluria group</taxon>
        <taxon>Rugamonas</taxon>
    </lineage>
</organism>
<keyword evidence="4" id="KW-1185">Reference proteome</keyword>
<dbReference type="AlphaFoldDB" id="A0A843SIQ4"/>
<evidence type="ECO:0000256" key="1">
    <source>
        <dbReference type="SAM" id="Coils"/>
    </source>
</evidence>
<keyword evidence="2" id="KW-0732">Signal</keyword>
<keyword evidence="1" id="KW-0175">Coiled coil</keyword>
<dbReference type="Gene3D" id="1.50.10.10">
    <property type="match status" value="1"/>
</dbReference>
<proteinExistence type="predicted"/>
<name>A0A843SIQ4_9BURK</name>
<dbReference type="InterPro" id="IPR012341">
    <property type="entry name" value="6hp_glycosidase-like_sf"/>
</dbReference>
<reference evidence="3 4" key="1">
    <citation type="submission" date="2019-10" db="EMBL/GenBank/DDBJ databases">
        <title>Two novel species isolated from a subtropical stream in China.</title>
        <authorList>
            <person name="Lu H."/>
        </authorList>
    </citation>
    <scope>NUCLEOTIDE SEQUENCE [LARGE SCALE GENOMIC DNA]</scope>
    <source>
        <strain evidence="3 4">FT103W</strain>
    </source>
</reference>
<comment type="caution">
    <text evidence="3">The sequence shown here is derived from an EMBL/GenBank/DDBJ whole genome shotgun (WGS) entry which is preliminary data.</text>
</comment>
<evidence type="ECO:0000313" key="4">
    <source>
        <dbReference type="Proteomes" id="UP000444318"/>
    </source>
</evidence>
<dbReference type="RefSeq" id="WP_152807355.1">
    <property type="nucleotide sequence ID" value="NZ_WHUF01000005.1"/>
</dbReference>
<sequence>MHQAIRPRAAVLAAALAAAFATTVATTTTAYAASAIHAAPPAFTPRWQIDGDAIRWQVGDTHRDQLEMSGRQVSAVIDYGSQADGTLLLTRTVVWPMLRTIPDDTHASLLRKFGPEATPAIAIDGAPAAAERLRQVRFDGRLALQSELAPGLLLNRTLTPSPDEPALVERLELVNNGKTARRYSFAALDSNETTPAERGTHGAYVIAVQSAAREGTLAPGARVQVDVIISGRLQNEMVYVDAEEALQARARKVAQWRNELVLETPDPVLDAMFAFSKVRAAESVFATRGGLLHGPGGTRYYAAVWANDQAEYVNPFFPYLGDRAAVQSALTSFGLFARYMNPEYRPLPSSIVAEGRSYWNGAGDRGDCAMISYGASQFALAQGDAGTARQLLPLIDWCLEFTRRQRDAEGIVHSDSDELEGRFPSGKANLSTNVLAYGGLTGAARLNEALGDKQRAAALRQEAQEQRSAIERHFGTSIGGYDTYRYYAGNDKLRAWIALPLALGINERQRGTIDALLSPQLWSENGVLTEAGDKTFWDRATLYALRGLLKAGELERTMPYLRYYSGRRLLGEHVPYAVEAWPEGQQRHLSAESGLYARVMTEGLFGIEPTGLRSFSFAPRLPKGWPRMALRRIRAFGASGTGEGLDLVTTRLRPGQPAQRVLVRLDGKTLFDKAWDGKAPLQITLPE</sequence>
<dbReference type="InterPro" id="IPR008928">
    <property type="entry name" value="6-hairpin_glycosidase_sf"/>
</dbReference>
<feature type="chain" id="PRO_5032992592" description="Six-hairpin glycosidase-like protein" evidence="2">
    <location>
        <begin position="33"/>
        <end position="687"/>
    </location>
</feature>
<gene>
    <name evidence="3" type="ORF">GEV01_20285</name>
</gene>
<protein>
    <recommendedName>
        <fullName evidence="5">Six-hairpin glycosidase-like protein</fullName>
    </recommendedName>
</protein>
<dbReference type="Proteomes" id="UP000444318">
    <property type="component" value="Unassembled WGS sequence"/>
</dbReference>
<evidence type="ECO:0000313" key="3">
    <source>
        <dbReference type="EMBL" id="MQA21854.1"/>
    </source>
</evidence>
<feature type="signal peptide" evidence="2">
    <location>
        <begin position="1"/>
        <end position="32"/>
    </location>
</feature>
<feature type="coiled-coil region" evidence="1">
    <location>
        <begin position="446"/>
        <end position="473"/>
    </location>
</feature>
<evidence type="ECO:0000256" key="2">
    <source>
        <dbReference type="SAM" id="SignalP"/>
    </source>
</evidence>
<evidence type="ECO:0008006" key="5">
    <source>
        <dbReference type="Google" id="ProtNLM"/>
    </source>
</evidence>
<dbReference type="SUPFAM" id="SSF48208">
    <property type="entry name" value="Six-hairpin glycosidases"/>
    <property type="match status" value="1"/>
</dbReference>